<protein>
    <submittedName>
        <fullName evidence="2">Monocarboxylate transporter 12 like protein</fullName>
    </submittedName>
</protein>
<evidence type="ECO:0000313" key="3">
    <source>
        <dbReference type="Proteomes" id="UP000807504"/>
    </source>
</evidence>
<keyword evidence="1" id="KW-0812">Transmembrane</keyword>
<sequence>MSLTGSSRWIVAVICSALNFLHLGTARLSGTMYLAVLERYHVDRSKASLPFILCYTVRNISGPLVGYLSTKFGIYTVTMLGGLIAFVGIGGCFFAEDIVVVILCWGVVFGFGFGMGSVLIPEILNQHFDKYVSNANGIAFGGECIAGFVLPIFLKFSFNTYGTSGTFLILSGLMLNSIPVTLLLKHFSHCQAPEQHQRTQSQEHSTGENGLHCSINGANNDSFEIEDCDMPLVTTALLAKKESYPKSSEIKEFPSVESFSIMGKDEINKSNFNVKNSNFNRNIYLDVSKEHLLPDLKMRTNKRNCPVNRYNAKVYKKLNIQTRKSDCQDSKASTSKDIIFHSYPGKQRKCSYAFYSKINIPNHSKTENQYASMKYYGSLDREIQKFGNLSEELSSLPELPITSTNEKSSDNLYKHSIKVTLPNISTSYLTASSPEQTSPSNPFKIFLDPVFCVILLTQSTMLYNVTLVWTVIVDFSRDSGLSSREEIYVLIFFSVLDMIGRLGLGWITDAGCVSNSTFSGVCCFGMGISVGALVFFREVAAIGSSMSLFGLCLGGFLIVCPGVVNDHIQPDMRGMALASRLFLFAPMSLSQSPLIGYFREKLGSYNSIFIIVAVLCIFSCFMSLLTPYAEKFRERRHKNNGILGRNVDAFVSTASSIEHLTNEMKVLLK</sequence>
<dbReference type="Proteomes" id="UP000807504">
    <property type="component" value="Unassembled WGS sequence"/>
</dbReference>
<dbReference type="InterPro" id="IPR036259">
    <property type="entry name" value="MFS_trans_sf"/>
</dbReference>
<evidence type="ECO:0000313" key="2">
    <source>
        <dbReference type="EMBL" id="KAF8771223.1"/>
    </source>
</evidence>
<comment type="caution">
    <text evidence="2">The sequence shown here is derived from an EMBL/GenBank/DDBJ whole genome shotgun (WGS) entry which is preliminary data.</text>
</comment>
<dbReference type="PANTHER" id="PTHR11360:SF303">
    <property type="entry name" value="MAJOR FACILITATOR SUPERFAMILY (MFS) PROFILE DOMAIN-CONTAINING PROTEIN"/>
    <property type="match status" value="1"/>
</dbReference>
<reference evidence="2" key="1">
    <citation type="journal article" date="2020" name="bioRxiv">
        <title>Chromosome-level reference genome of the European wasp spider Argiope bruennichi: a resource for studies on range expansion and evolutionary adaptation.</title>
        <authorList>
            <person name="Sheffer M.M."/>
            <person name="Hoppe A."/>
            <person name="Krehenwinkel H."/>
            <person name="Uhl G."/>
            <person name="Kuss A.W."/>
            <person name="Jensen L."/>
            <person name="Jensen C."/>
            <person name="Gillespie R.G."/>
            <person name="Hoff K.J."/>
            <person name="Prost S."/>
        </authorList>
    </citation>
    <scope>NUCLEOTIDE SEQUENCE</scope>
</reference>
<dbReference type="PANTHER" id="PTHR11360">
    <property type="entry name" value="MONOCARBOXYLATE TRANSPORTER"/>
    <property type="match status" value="1"/>
</dbReference>
<feature type="transmembrane region" description="Helical" evidence="1">
    <location>
        <begin position="450"/>
        <end position="472"/>
    </location>
</feature>
<accession>A0A8T0EF07</accession>
<feature type="transmembrane region" description="Helical" evidence="1">
    <location>
        <begin position="72"/>
        <end position="94"/>
    </location>
</feature>
<name>A0A8T0EF07_ARGBR</name>
<dbReference type="GO" id="GO:0008028">
    <property type="term" value="F:monocarboxylic acid transmembrane transporter activity"/>
    <property type="evidence" value="ECO:0007669"/>
    <property type="project" value="TreeGrafter"/>
</dbReference>
<dbReference type="Gene3D" id="1.20.1250.20">
    <property type="entry name" value="MFS general substrate transporter like domains"/>
    <property type="match status" value="2"/>
</dbReference>
<reference evidence="2" key="2">
    <citation type="submission" date="2020-06" db="EMBL/GenBank/DDBJ databases">
        <authorList>
            <person name="Sheffer M."/>
        </authorList>
    </citation>
    <scope>NUCLEOTIDE SEQUENCE</scope>
</reference>
<feature type="transmembrane region" description="Helical" evidence="1">
    <location>
        <begin position="576"/>
        <end position="596"/>
    </location>
</feature>
<organism evidence="2 3">
    <name type="scientific">Argiope bruennichi</name>
    <name type="common">Wasp spider</name>
    <name type="synonym">Aranea bruennichi</name>
    <dbReference type="NCBI Taxonomy" id="94029"/>
    <lineage>
        <taxon>Eukaryota</taxon>
        <taxon>Metazoa</taxon>
        <taxon>Ecdysozoa</taxon>
        <taxon>Arthropoda</taxon>
        <taxon>Chelicerata</taxon>
        <taxon>Arachnida</taxon>
        <taxon>Araneae</taxon>
        <taxon>Araneomorphae</taxon>
        <taxon>Entelegynae</taxon>
        <taxon>Araneoidea</taxon>
        <taxon>Araneidae</taxon>
        <taxon>Argiope</taxon>
    </lineage>
</organism>
<feature type="transmembrane region" description="Helical" evidence="1">
    <location>
        <begin position="542"/>
        <end position="564"/>
    </location>
</feature>
<dbReference type="InterPro" id="IPR050327">
    <property type="entry name" value="Proton-linked_MCT"/>
</dbReference>
<feature type="transmembrane region" description="Helical" evidence="1">
    <location>
        <begin position="132"/>
        <end position="154"/>
    </location>
</feature>
<feature type="transmembrane region" description="Helical" evidence="1">
    <location>
        <begin position="6"/>
        <end position="24"/>
    </location>
</feature>
<dbReference type="EMBL" id="JABXBU010002228">
    <property type="protein sequence ID" value="KAF8771223.1"/>
    <property type="molecule type" value="Genomic_DNA"/>
</dbReference>
<feature type="transmembrane region" description="Helical" evidence="1">
    <location>
        <begin position="608"/>
        <end position="629"/>
    </location>
</feature>
<gene>
    <name evidence="2" type="ORF">HNY73_018671</name>
</gene>
<feature type="transmembrane region" description="Helical" evidence="1">
    <location>
        <begin position="516"/>
        <end position="536"/>
    </location>
</feature>
<dbReference type="Pfam" id="PF07690">
    <property type="entry name" value="MFS_1"/>
    <property type="match status" value="1"/>
</dbReference>
<evidence type="ECO:0000256" key="1">
    <source>
        <dbReference type="SAM" id="Phobius"/>
    </source>
</evidence>
<keyword evidence="1" id="KW-0472">Membrane</keyword>
<dbReference type="SUPFAM" id="SSF103473">
    <property type="entry name" value="MFS general substrate transporter"/>
    <property type="match status" value="1"/>
</dbReference>
<keyword evidence="1" id="KW-1133">Transmembrane helix</keyword>
<keyword evidence="3" id="KW-1185">Reference proteome</keyword>
<dbReference type="AlphaFoldDB" id="A0A8T0EF07"/>
<feature type="transmembrane region" description="Helical" evidence="1">
    <location>
        <begin position="487"/>
        <end position="504"/>
    </location>
</feature>
<dbReference type="InterPro" id="IPR011701">
    <property type="entry name" value="MFS"/>
</dbReference>
<feature type="transmembrane region" description="Helical" evidence="1">
    <location>
        <begin position="100"/>
        <end position="120"/>
    </location>
</feature>
<proteinExistence type="predicted"/>